<dbReference type="InterPro" id="IPR008271">
    <property type="entry name" value="Ser/Thr_kinase_AS"/>
</dbReference>
<dbReference type="Gene3D" id="1.10.510.10">
    <property type="entry name" value="Transferase(Phosphotransferase) domain 1"/>
    <property type="match status" value="1"/>
</dbReference>
<protein>
    <submittedName>
        <fullName evidence="3">Unnamed protein product</fullName>
    </submittedName>
</protein>
<name>A0A9W6YYA3_AMBMO</name>
<dbReference type="OrthoDB" id="4062651at2759"/>
<evidence type="ECO:0000313" key="4">
    <source>
        <dbReference type="Proteomes" id="UP001165063"/>
    </source>
</evidence>
<reference evidence="3" key="1">
    <citation type="submission" date="2023-04" db="EMBL/GenBank/DDBJ databases">
        <title>Ambrosiozyma monospora NBRC 1965.</title>
        <authorList>
            <person name="Ichikawa N."/>
            <person name="Sato H."/>
            <person name="Tonouchi N."/>
        </authorList>
    </citation>
    <scope>NUCLEOTIDE SEQUENCE</scope>
    <source>
        <strain evidence="3">NBRC 1965</strain>
    </source>
</reference>
<dbReference type="GO" id="GO:0004672">
    <property type="term" value="F:protein kinase activity"/>
    <property type="evidence" value="ECO:0007669"/>
    <property type="project" value="InterPro"/>
</dbReference>
<feature type="compositionally biased region" description="Basic and acidic residues" evidence="1">
    <location>
        <begin position="149"/>
        <end position="164"/>
    </location>
</feature>
<dbReference type="Proteomes" id="UP001165063">
    <property type="component" value="Unassembled WGS sequence"/>
</dbReference>
<accession>A0A9W6YYA3</accession>
<sequence length="164" mass="18919">MTNYFNIKTKLKDSGDEWFSQPTCDEYIHSHLRKYQSEVRSYKLIEKFNETHKAGPIHVPRLIKHGYCCIELKSGALIEGVFLALEYLPFVKNKKLNDISGIIRKLESIGIHHNDLKKRNMCVDEKGRTFIYDFGEAVVDSDSLPSSSETEKTLVGELKDHKIE</sequence>
<proteinExistence type="predicted"/>
<dbReference type="EMBL" id="BSXU01001249">
    <property type="protein sequence ID" value="GMG25415.1"/>
    <property type="molecule type" value="Genomic_DNA"/>
</dbReference>
<dbReference type="InterPro" id="IPR000719">
    <property type="entry name" value="Prot_kinase_dom"/>
</dbReference>
<dbReference type="PROSITE" id="PS50011">
    <property type="entry name" value="PROTEIN_KINASE_DOM"/>
    <property type="match status" value="1"/>
</dbReference>
<evidence type="ECO:0000259" key="2">
    <source>
        <dbReference type="PROSITE" id="PS50011"/>
    </source>
</evidence>
<dbReference type="SUPFAM" id="SSF56112">
    <property type="entry name" value="Protein kinase-like (PK-like)"/>
    <property type="match status" value="1"/>
</dbReference>
<feature type="domain" description="Protein kinase" evidence="2">
    <location>
        <begin position="1"/>
        <end position="164"/>
    </location>
</feature>
<dbReference type="GO" id="GO:0005524">
    <property type="term" value="F:ATP binding"/>
    <property type="evidence" value="ECO:0007669"/>
    <property type="project" value="InterPro"/>
</dbReference>
<evidence type="ECO:0000256" key="1">
    <source>
        <dbReference type="SAM" id="MobiDB-lite"/>
    </source>
</evidence>
<comment type="caution">
    <text evidence="3">The sequence shown here is derived from an EMBL/GenBank/DDBJ whole genome shotgun (WGS) entry which is preliminary data.</text>
</comment>
<dbReference type="InterPro" id="IPR011009">
    <property type="entry name" value="Kinase-like_dom_sf"/>
</dbReference>
<dbReference type="AlphaFoldDB" id="A0A9W6YYA3"/>
<organism evidence="3 4">
    <name type="scientific">Ambrosiozyma monospora</name>
    <name type="common">Yeast</name>
    <name type="synonym">Endomycopsis monosporus</name>
    <dbReference type="NCBI Taxonomy" id="43982"/>
    <lineage>
        <taxon>Eukaryota</taxon>
        <taxon>Fungi</taxon>
        <taxon>Dikarya</taxon>
        <taxon>Ascomycota</taxon>
        <taxon>Saccharomycotina</taxon>
        <taxon>Pichiomycetes</taxon>
        <taxon>Pichiales</taxon>
        <taxon>Pichiaceae</taxon>
        <taxon>Ambrosiozyma</taxon>
    </lineage>
</organism>
<dbReference type="PROSITE" id="PS00108">
    <property type="entry name" value="PROTEIN_KINASE_ST"/>
    <property type="match status" value="1"/>
</dbReference>
<gene>
    <name evidence="3" type="ORF">Amon01_000310300</name>
</gene>
<evidence type="ECO:0000313" key="3">
    <source>
        <dbReference type="EMBL" id="GMG25415.1"/>
    </source>
</evidence>
<keyword evidence="4" id="KW-1185">Reference proteome</keyword>
<feature type="region of interest" description="Disordered" evidence="1">
    <location>
        <begin position="141"/>
        <end position="164"/>
    </location>
</feature>